<protein>
    <recommendedName>
        <fullName evidence="11">Cytochrome</fullName>
    </recommendedName>
</protein>
<evidence type="ECO:0000313" key="10">
    <source>
        <dbReference type="Proteomes" id="UP000095347"/>
    </source>
</evidence>
<dbReference type="InterPro" id="IPR017972">
    <property type="entry name" value="Cyt_P450_CS"/>
</dbReference>
<dbReference type="RefSeq" id="WP_069956866.1">
    <property type="nucleotide sequence ID" value="NZ_MCGG01000009.1"/>
</dbReference>
<dbReference type="PANTHER" id="PTHR46696:SF1">
    <property type="entry name" value="CYTOCHROME P450 YJIB-RELATED"/>
    <property type="match status" value="1"/>
</dbReference>
<dbReference type="InterPro" id="IPR036396">
    <property type="entry name" value="Cyt_P450_sf"/>
</dbReference>
<sequence>MSKSNTEHEQPIDWWTILSDLEFLTDPYPTLKRLQKRGTLHFDPETNIFFVLGHDGFSRIVKAPQMGRDTRKWKGGWNSPEYRDRDPIGYQLYSGSQPQMINCDGDDHARMRGVYAPAFRAQMMSDLAPMIKAESARLIEQLPLGKTVNFIEAYAAPLPLRVLGNLFDIPPSMDSAISKWSSALIRLADIMMSPEQKLEALTAQNELKAYLSEQIALRRKNPGDSLMDMAIRALDDGTLSEEETLTNLVSMFIAGHETTVTLIGNGMFLLLKNSDQMNALRQDNSSMRSAVEEFLRFEPGGNMILRIALEDYELEGTIIPAGAMVIGMIGAVNRDPNKFDNPDQFDMNRSPNPQYTFGGGAHICIGAPLARMEAHIAFSALLEKFSTIELAGTPQWRLDRRNARGMSNLPVRLEI</sequence>
<evidence type="ECO:0000313" key="9">
    <source>
        <dbReference type="EMBL" id="OEJ69012.1"/>
    </source>
</evidence>
<keyword evidence="6 8" id="KW-0503">Monooxygenase</keyword>
<evidence type="ECO:0000256" key="3">
    <source>
        <dbReference type="ARBA" id="ARBA00022723"/>
    </source>
</evidence>
<keyword evidence="3 8" id="KW-0479">Metal-binding</keyword>
<dbReference type="GO" id="GO:0020037">
    <property type="term" value="F:heme binding"/>
    <property type="evidence" value="ECO:0007669"/>
    <property type="project" value="InterPro"/>
</dbReference>
<proteinExistence type="inferred from homology"/>
<dbReference type="InterPro" id="IPR002397">
    <property type="entry name" value="Cyt_P450_B"/>
</dbReference>
<dbReference type="GO" id="GO:0004497">
    <property type="term" value="F:monooxygenase activity"/>
    <property type="evidence" value="ECO:0007669"/>
    <property type="project" value="UniProtKB-KW"/>
</dbReference>
<evidence type="ECO:0000256" key="8">
    <source>
        <dbReference type="RuleBase" id="RU000461"/>
    </source>
</evidence>
<evidence type="ECO:0000256" key="7">
    <source>
        <dbReference type="ARBA" id="ARBA00043906"/>
    </source>
</evidence>
<keyword evidence="5 8" id="KW-0408">Iron</keyword>
<comment type="function">
    <text evidence="7">Cytochromes P450 are a group of heme-thiolate monooxygenases. They oxidize a variety of structurally unrelated compounds, including steroids, fatty acids, and xenobiotics.</text>
</comment>
<dbReference type="PRINTS" id="PR00385">
    <property type="entry name" value="P450"/>
</dbReference>
<dbReference type="Proteomes" id="UP000095347">
    <property type="component" value="Unassembled WGS sequence"/>
</dbReference>
<dbReference type="GO" id="GO:0005506">
    <property type="term" value="F:iron ion binding"/>
    <property type="evidence" value="ECO:0007669"/>
    <property type="project" value="InterPro"/>
</dbReference>
<dbReference type="SUPFAM" id="SSF48264">
    <property type="entry name" value="Cytochrome P450"/>
    <property type="match status" value="1"/>
</dbReference>
<dbReference type="PRINTS" id="PR00359">
    <property type="entry name" value="BP450"/>
</dbReference>
<dbReference type="PROSITE" id="PS00086">
    <property type="entry name" value="CYTOCHROME_P450"/>
    <property type="match status" value="1"/>
</dbReference>
<evidence type="ECO:0000256" key="5">
    <source>
        <dbReference type="ARBA" id="ARBA00023004"/>
    </source>
</evidence>
<organism evidence="9 10">
    <name type="scientific">Magnetovibrio blakemorei</name>
    <dbReference type="NCBI Taxonomy" id="28181"/>
    <lineage>
        <taxon>Bacteria</taxon>
        <taxon>Pseudomonadati</taxon>
        <taxon>Pseudomonadota</taxon>
        <taxon>Alphaproteobacteria</taxon>
        <taxon>Rhodospirillales</taxon>
        <taxon>Magnetovibrionaceae</taxon>
        <taxon>Magnetovibrio</taxon>
    </lineage>
</organism>
<dbReference type="GO" id="GO:0016705">
    <property type="term" value="F:oxidoreductase activity, acting on paired donors, with incorporation or reduction of molecular oxygen"/>
    <property type="evidence" value="ECO:0007669"/>
    <property type="project" value="InterPro"/>
</dbReference>
<comment type="similarity">
    <text evidence="1 8">Belongs to the cytochrome P450 family.</text>
</comment>
<keyword evidence="2 8" id="KW-0349">Heme</keyword>
<evidence type="ECO:0008006" key="11">
    <source>
        <dbReference type="Google" id="ProtNLM"/>
    </source>
</evidence>
<evidence type="ECO:0000256" key="6">
    <source>
        <dbReference type="ARBA" id="ARBA00023033"/>
    </source>
</evidence>
<dbReference type="Gene3D" id="1.10.630.10">
    <property type="entry name" value="Cytochrome P450"/>
    <property type="match status" value="1"/>
</dbReference>
<gene>
    <name evidence="9" type="ORF">BEN30_04655</name>
</gene>
<reference evidence="10" key="1">
    <citation type="submission" date="2016-07" db="EMBL/GenBank/DDBJ databases">
        <authorList>
            <person name="Florea S."/>
            <person name="Webb J.S."/>
            <person name="Jaromczyk J."/>
            <person name="Schardl C.L."/>
        </authorList>
    </citation>
    <scope>NUCLEOTIDE SEQUENCE [LARGE SCALE GENOMIC DNA]</scope>
    <source>
        <strain evidence="10">MV-1</strain>
    </source>
</reference>
<name>A0A1E5QAS9_9PROT</name>
<comment type="caution">
    <text evidence="9">The sequence shown here is derived from an EMBL/GenBank/DDBJ whole genome shotgun (WGS) entry which is preliminary data.</text>
</comment>
<dbReference type="OrthoDB" id="9801155at2"/>
<dbReference type="CDD" id="cd20625">
    <property type="entry name" value="CYP164-like"/>
    <property type="match status" value="1"/>
</dbReference>
<accession>A0A1E5QAS9</accession>
<evidence type="ECO:0000256" key="2">
    <source>
        <dbReference type="ARBA" id="ARBA00022617"/>
    </source>
</evidence>
<evidence type="ECO:0000256" key="4">
    <source>
        <dbReference type="ARBA" id="ARBA00023002"/>
    </source>
</evidence>
<keyword evidence="10" id="KW-1185">Reference proteome</keyword>
<dbReference type="Pfam" id="PF00067">
    <property type="entry name" value="p450"/>
    <property type="match status" value="1"/>
</dbReference>
<dbReference type="PANTHER" id="PTHR46696">
    <property type="entry name" value="P450, PUTATIVE (EUROFUNG)-RELATED"/>
    <property type="match status" value="1"/>
</dbReference>
<evidence type="ECO:0000256" key="1">
    <source>
        <dbReference type="ARBA" id="ARBA00010617"/>
    </source>
</evidence>
<dbReference type="AlphaFoldDB" id="A0A1E5QAS9"/>
<dbReference type="STRING" id="28181.BEN30_04655"/>
<dbReference type="EMBL" id="MCGG01000009">
    <property type="protein sequence ID" value="OEJ69012.1"/>
    <property type="molecule type" value="Genomic_DNA"/>
</dbReference>
<keyword evidence="4 8" id="KW-0560">Oxidoreductase</keyword>
<dbReference type="FunFam" id="1.10.630.10:FF:000018">
    <property type="entry name" value="Cytochrome P450 monooxygenase"/>
    <property type="match status" value="1"/>
</dbReference>
<dbReference type="InterPro" id="IPR001128">
    <property type="entry name" value="Cyt_P450"/>
</dbReference>